<feature type="compositionally biased region" description="Polar residues" evidence="1">
    <location>
        <begin position="124"/>
        <end position="140"/>
    </location>
</feature>
<keyword evidence="3" id="KW-1185">Reference proteome</keyword>
<gene>
    <name evidence="2" type="ORF">DY000_02012554</name>
</gene>
<comment type="caution">
    <text evidence="2">The sequence shown here is derived from an EMBL/GenBank/DDBJ whole genome shotgun (WGS) entry which is preliminary data.</text>
</comment>
<accession>A0ABQ7D0F4</accession>
<protein>
    <submittedName>
        <fullName evidence="2">Uncharacterized protein</fullName>
    </submittedName>
</protein>
<name>A0ABQ7D0F4_BRACR</name>
<dbReference type="EMBL" id="QGKV02000759">
    <property type="protein sequence ID" value="KAF3565408.1"/>
    <property type="molecule type" value="Genomic_DNA"/>
</dbReference>
<reference evidence="2 3" key="1">
    <citation type="journal article" date="2020" name="BMC Genomics">
        <title>Intraspecific diversification of the crop wild relative Brassica cretica Lam. using demographic model selection.</title>
        <authorList>
            <person name="Kioukis A."/>
            <person name="Michalopoulou V.A."/>
            <person name="Briers L."/>
            <person name="Pirintsos S."/>
            <person name="Studholme D.J."/>
            <person name="Pavlidis P."/>
            <person name="Sarris P.F."/>
        </authorList>
    </citation>
    <scope>NUCLEOTIDE SEQUENCE [LARGE SCALE GENOMIC DNA]</scope>
    <source>
        <strain evidence="3">cv. PFS-1207/04</strain>
    </source>
</reference>
<evidence type="ECO:0000256" key="1">
    <source>
        <dbReference type="SAM" id="MobiDB-lite"/>
    </source>
</evidence>
<sequence>MLVFVRGVGAVCVYDQPGDEATLVKQMVADRSILDLLEYHIDLISESSGVALSEPSRSIRRFLRDVWTSDAALVGGGSETSGLATQIVWGVGAEMFAFDAAFGGRGGSSIYSSQWFACLASHTSRSNSPVTHRSFPSLSNETDEQE</sequence>
<evidence type="ECO:0000313" key="3">
    <source>
        <dbReference type="Proteomes" id="UP000266723"/>
    </source>
</evidence>
<organism evidence="2 3">
    <name type="scientific">Brassica cretica</name>
    <name type="common">Mustard</name>
    <dbReference type="NCBI Taxonomy" id="69181"/>
    <lineage>
        <taxon>Eukaryota</taxon>
        <taxon>Viridiplantae</taxon>
        <taxon>Streptophyta</taxon>
        <taxon>Embryophyta</taxon>
        <taxon>Tracheophyta</taxon>
        <taxon>Spermatophyta</taxon>
        <taxon>Magnoliopsida</taxon>
        <taxon>eudicotyledons</taxon>
        <taxon>Gunneridae</taxon>
        <taxon>Pentapetalae</taxon>
        <taxon>rosids</taxon>
        <taxon>malvids</taxon>
        <taxon>Brassicales</taxon>
        <taxon>Brassicaceae</taxon>
        <taxon>Brassiceae</taxon>
        <taxon>Brassica</taxon>
    </lineage>
</organism>
<evidence type="ECO:0000313" key="2">
    <source>
        <dbReference type="EMBL" id="KAF3565408.1"/>
    </source>
</evidence>
<feature type="region of interest" description="Disordered" evidence="1">
    <location>
        <begin position="124"/>
        <end position="146"/>
    </location>
</feature>
<proteinExistence type="predicted"/>
<dbReference type="Proteomes" id="UP000266723">
    <property type="component" value="Unassembled WGS sequence"/>
</dbReference>